<dbReference type="GO" id="GO:0016616">
    <property type="term" value="F:oxidoreductase activity, acting on the CH-OH group of donors, NAD or NADP as acceptor"/>
    <property type="evidence" value="ECO:0007669"/>
    <property type="project" value="TreeGrafter"/>
</dbReference>
<dbReference type="Pfam" id="PF01370">
    <property type="entry name" value="Epimerase"/>
    <property type="match status" value="1"/>
</dbReference>
<dbReference type="STRING" id="2903.R1DTJ6"/>
<proteinExistence type="inferred from homology"/>
<dbReference type="eggNOG" id="KOG1502">
    <property type="taxonomic scope" value="Eukaryota"/>
</dbReference>
<dbReference type="PaxDb" id="2903-EOD14106"/>
<evidence type="ECO:0000259" key="3">
    <source>
        <dbReference type="Pfam" id="PF01370"/>
    </source>
</evidence>
<dbReference type="InterPro" id="IPR001509">
    <property type="entry name" value="Epimerase_deHydtase"/>
</dbReference>
<evidence type="ECO:0000313" key="4">
    <source>
        <dbReference type="EnsemblProtists" id="EOD14106"/>
    </source>
</evidence>
<accession>A0A0D3IS71</accession>
<name>A0A0D3IS71_EMIH1</name>
<dbReference type="InterPro" id="IPR050425">
    <property type="entry name" value="NAD(P)_dehydrat-like"/>
</dbReference>
<dbReference type="RefSeq" id="XP_005766535.1">
    <property type="nucleotide sequence ID" value="XM_005766478.1"/>
</dbReference>
<dbReference type="FunFam" id="3.40.50.720:FF:000085">
    <property type="entry name" value="Dihydroflavonol reductase"/>
    <property type="match status" value="1"/>
</dbReference>
<reference evidence="5" key="1">
    <citation type="journal article" date="2013" name="Nature">
        <title>Pan genome of the phytoplankton Emiliania underpins its global distribution.</title>
        <authorList>
            <person name="Read B.A."/>
            <person name="Kegel J."/>
            <person name="Klute M.J."/>
            <person name="Kuo A."/>
            <person name="Lefebvre S.C."/>
            <person name="Maumus F."/>
            <person name="Mayer C."/>
            <person name="Miller J."/>
            <person name="Monier A."/>
            <person name="Salamov A."/>
            <person name="Young J."/>
            <person name="Aguilar M."/>
            <person name="Claverie J.M."/>
            <person name="Frickenhaus S."/>
            <person name="Gonzalez K."/>
            <person name="Herman E.K."/>
            <person name="Lin Y.C."/>
            <person name="Napier J."/>
            <person name="Ogata H."/>
            <person name="Sarno A.F."/>
            <person name="Shmutz J."/>
            <person name="Schroeder D."/>
            <person name="de Vargas C."/>
            <person name="Verret F."/>
            <person name="von Dassow P."/>
            <person name="Valentin K."/>
            <person name="Van de Peer Y."/>
            <person name="Wheeler G."/>
            <person name="Dacks J.B."/>
            <person name="Delwiche C.F."/>
            <person name="Dyhrman S.T."/>
            <person name="Glockner G."/>
            <person name="John U."/>
            <person name="Richards T."/>
            <person name="Worden A.Z."/>
            <person name="Zhang X."/>
            <person name="Grigoriev I.V."/>
            <person name="Allen A.E."/>
            <person name="Bidle K."/>
            <person name="Borodovsky M."/>
            <person name="Bowler C."/>
            <person name="Brownlee C."/>
            <person name="Cock J.M."/>
            <person name="Elias M."/>
            <person name="Gladyshev V.N."/>
            <person name="Groth M."/>
            <person name="Guda C."/>
            <person name="Hadaegh A."/>
            <person name="Iglesias-Rodriguez M.D."/>
            <person name="Jenkins J."/>
            <person name="Jones B.M."/>
            <person name="Lawson T."/>
            <person name="Leese F."/>
            <person name="Lindquist E."/>
            <person name="Lobanov A."/>
            <person name="Lomsadze A."/>
            <person name="Malik S.B."/>
            <person name="Marsh M.E."/>
            <person name="Mackinder L."/>
            <person name="Mock T."/>
            <person name="Mueller-Roeber B."/>
            <person name="Pagarete A."/>
            <person name="Parker M."/>
            <person name="Probert I."/>
            <person name="Quesneville H."/>
            <person name="Raines C."/>
            <person name="Rensing S.A."/>
            <person name="Riano-Pachon D.M."/>
            <person name="Richier S."/>
            <person name="Rokitta S."/>
            <person name="Shiraiwa Y."/>
            <person name="Soanes D.M."/>
            <person name="van der Giezen M."/>
            <person name="Wahlund T.M."/>
            <person name="Williams B."/>
            <person name="Wilson W."/>
            <person name="Wolfe G."/>
            <person name="Wurch L.L."/>
        </authorList>
    </citation>
    <scope>NUCLEOTIDE SEQUENCE</scope>
</reference>
<dbReference type="Proteomes" id="UP000013827">
    <property type="component" value="Unassembled WGS sequence"/>
</dbReference>
<dbReference type="SUPFAM" id="SSF51735">
    <property type="entry name" value="NAD(P)-binding Rossmann-fold domains"/>
    <property type="match status" value="1"/>
</dbReference>
<reference evidence="4" key="2">
    <citation type="submission" date="2024-10" db="UniProtKB">
        <authorList>
            <consortium name="EnsemblProtists"/>
        </authorList>
    </citation>
    <scope>IDENTIFICATION</scope>
</reference>
<protein>
    <recommendedName>
        <fullName evidence="3">NAD-dependent epimerase/dehydratase domain-containing protein</fullName>
    </recommendedName>
</protein>
<dbReference type="AlphaFoldDB" id="A0A0D3IS71"/>
<dbReference type="PANTHER" id="PTHR10366">
    <property type="entry name" value="NAD DEPENDENT EPIMERASE/DEHYDRATASE"/>
    <property type="match status" value="1"/>
</dbReference>
<evidence type="ECO:0000256" key="1">
    <source>
        <dbReference type="ARBA" id="ARBA00023002"/>
    </source>
</evidence>
<dbReference type="InterPro" id="IPR036291">
    <property type="entry name" value="NAD(P)-bd_dom_sf"/>
</dbReference>
<dbReference type="HOGENOM" id="CLU_007383_9_0_1"/>
<evidence type="ECO:0000313" key="5">
    <source>
        <dbReference type="Proteomes" id="UP000013827"/>
    </source>
</evidence>
<dbReference type="EnsemblProtists" id="EOD14106">
    <property type="protein sequence ID" value="EOD14106"/>
    <property type="gene ID" value="EMIHUDRAFT_436986"/>
</dbReference>
<dbReference type="KEGG" id="ehx:EMIHUDRAFT_436986"/>
<dbReference type="Gene3D" id="3.40.50.720">
    <property type="entry name" value="NAD(P)-binding Rossmann-like Domain"/>
    <property type="match status" value="1"/>
</dbReference>
<dbReference type="PANTHER" id="PTHR10366:SF564">
    <property type="entry name" value="STEROL-4-ALPHA-CARBOXYLATE 3-DEHYDROGENASE, DECARBOXYLATING"/>
    <property type="match status" value="1"/>
</dbReference>
<comment type="similarity">
    <text evidence="2">Belongs to the NAD(P)-dependent epimerase/dehydratase family. Dihydroflavonol-4-reductase subfamily.</text>
</comment>
<dbReference type="OMA" id="HGRYILA"/>
<keyword evidence="5" id="KW-1185">Reference proteome</keyword>
<keyword evidence="1" id="KW-0560">Oxidoreductase</keyword>
<organism evidence="4 5">
    <name type="scientific">Emiliania huxleyi (strain CCMP1516)</name>
    <dbReference type="NCBI Taxonomy" id="280463"/>
    <lineage>
        <taxon>Eukaryota</taxon>
        <taxon>Haptista</taxon>
        <taxon>Haptophyta</taxon>
        <taxon>Prymnesiophyceae</taxon>
        <taxon>Isochrysidales</taxon>
        <taxon>Noelaerhabdaceae</taxon>
        <taxon>Emiliania</taxon>
    </lineage>
</organism>
<sequence length="366" mass="39080">MTSVCVTGASGFIASHIVAQLLEKGYTVKATVRDASDAKKTAHLTNLCGAAERLQLFSVNLMGEPDRFDECIAGCVAIFHTATPVVMGAGADGKAQIYEPAMKSTEELLTAITKAGTIKLFVLTSSMSAVAPQPEPAVKTEEHWSDDAAQEAKNNWYGCTKTRQEKLVQATLAGSGVRYVAICPTGVFGPMLQPSVNATMNWVASMTKGPKNGKCGNDSMSFVDVRDCAAMHVAALEKPEAAGRYICVAGTATERRTEGGAVVYASTHWNDVYTIVREICPQMPPFEPCDGEPVVRAQHGYFAFAEKCAPRSASPCRKASALAFDQVPTSFDLTKMNTLLPVSEMRGVRQILSDAIADLKAKGVVQ</sequence>
<dbReference type="GeneID" id="17260303"/>
<feature type="domain" description="NAD-dependent epimerase/dehydratase" evidence="3">
    <location>
        <begin position="4"/>
        <end position="242"/>
    </location>
</feature>
<evidence type="ECO:0000256" key="2">
    <source>
        <dbReference type="ARBA" id="ARBA00023445"/>
    </source>
</evidence>